<sequence length="397" mass="42943">MSKRFKILSLSTSLVLCVSLFLVGVFAASSVSLNVSSTISFKSEGVFVMVEGAIKQGSASSQSNISTIKAYSYKPVSTSDNSPDSAQASEFVTNDGVTPASWSNGTDVTFNEENNVIKYEFNFTNYTEESVYVTRNINLTVLGSFFGESNVVESTTGELVLPAYTGTAPTPVTYSVTITLNNFLTSFTGEERQLTAEFVFERGGVRAPVQADSSVILPTGVTYEIYINDDTQAISSSNLNGLKVRTGDQISIKSLPRELDGLNLYVKNGESQTLVGTLDAVTTSVVIPELQENDTILLQPVKAIMAEIRGLSIDFLLINGQPNTNYMDGDTIYVKAGDVLTKDENNPGSTVPVLFYLYNSEDEQIGGGSINKAGEDFYIIPELQEGCYFTYTTLPTP</sequence>
<evidence type="ECO:0000313" key="1">
    <source>
        <dbReference type="EMBL" id="HIV01483.1"/>
    </source>
</evidence>
<comment type="caution">
    <text evidence="1">The sequence shown here is derived from an EMBL/GenBank/DDBJ whole genome shotgun (WGS) entry which is preliminary data.</text>
</comment>
<gene>
    <name evidence="1" type="ORF">IAA62_02900</name>
</gene>
<dbReference type="EMBL" id="DVOJ01000010">
    <property type="protein sequence ID" value="HIV01483.1"/>
    <property type="molecule type" value="Genomic_DNA"/>
</dbReference>
<proteinExistence type="predicted"/>
<reference evidence="1" key="2">
    <citation type="journal article" date="2021" name="PeerJ">
        <title>Extensive microbial diversity within the chicken gut microbiome revealed by metagenomics and culture.</title>
        <authorList>
            <person name="Gilroy R."/>
            <person name="Ravi A."/>
            <person name="Getino M."/>
            <person name="Pursley I."/>
            <person name="Horton D.L."/>
            <person name="Alikhan N.F."/>
            <person name="Baker D."/>
            <person name="Gharbi K."/>
            <person name="Hall N."/>
            <person name="Watson M."/>
            <person name="Adriaenssens E.M."/>
            <person name="Foster-Nyarko E."/>
            <person name="Jarju S."/>
            <person name="Secka A."/>
            <person name="Antonio M."/>
            <person name="Oren A."/>
            <person name="Chaudhuri R.R."/>
            <person name="La Ragione R."/>
            <person name="Hildebrand F."/>
            <person name="Pallen M.J."/>
        </authorList>
    </citation>
    <scope>NUCLEOTIDE SEQUENCE</scope>
    <source>
        <strain evidence="1">CHK186-9395</strain>
    </source>
</reference>
<dbReference type="Proteomes" id="UP000886861">
    <property type="component" value="Unassembled WGS sequence"/>
</dbReference>
<evidence type="ECO:0000313" key="2">
    <source>
        <dbReference type="Proteomes" id="UP000886861"/>
    </source>
</evidence>
<accession>A0A9D1NE66</accession>
<dbReference type="AlphaFoldDB" id="A0A9D1NE66"/>
<protein>
    <submittedName>
        <fullName evidence="1">Uncharacterized protein</fullName>
    </submittedName>
</protein>
<name>A0A9D1NE66_9FIRM</name>
<organism evidence="1 2">
    <name type="scientific">Candidatus Caccopulliclostridium gallistercoris</name>
    <dbReference type="NCBI Taxonomy" id="2840719"/>
    <lineage>
        <taxon>Bacteria</taxon>
        <taxon>Bacillati</taxon>
        <taxon>Bacillota</taxon>
        <taxon>Clostridia</taxon>
        <taxon>Candidatus Caccopulliclostridium</taxon>
    </lineage>
</organism>
<reference evidence="1" key="1">
    <citation type="submission" date="2020-10" db="EMBL/GenBank/DDBJ databases">
        <authorList>
            <person name="Gilroy R."/>
        </authorList>
    </citation>
    <scope>NUCLEOTIDE SEQUENCE</scope>
    <source>
        <strain evidence="1">CHK186-9395</strain>
    </source>
</reference>